<proteinExistence type="inferred from homology"/>
<evidence type="ECO:0000256" key="2">
    <source>
        <dbReference type="ARBA" id="ARBA00022694"/>
    </source>
</evidence>
<evidence type="ECO:0000256" key="3">
    <source>
        <dbReference type="SAM" id="MobiDB-lite"/>
    </source>
</evidence>
<feature type="domain" description="tRNA-splicing endonuclease subunit Sen54 N-terminal" evidence="4">
    <location>
        <begin position="67"/>
        <end position="142"/>
    </location>
</feature>
<reference evidence="5" key="1">
    <citation type="submission" date="2023-03" db="EMBL/GenBank/DDBJ databases">
        <title>Mating type loci evolution in Malassezia.</title>
        <authorList>
            <person name="Coelho M.A."/>
        </authorList>
    </citation>
    <scope>NUCLEOTIDE SEQUENCE</scope>
    <source>
        <strain evidence="5">CBS 14135</strain>
    </source>
</reference>
<keyword evidence="6" id="KW-1185">Reference proteome</keyword>
<dbReference type="GO" id="GO:0000379">
    <property type="term" value="P:tRNA-type intron splice site recognition and cleavage"/>
    <property type="evidence" value="ECO:0007669"/>
    <property type="project" value="TreeGrafter"/>
</dbReference>
<evidence type="ECO:0000313" key="5">
    <source>
        <dbReference type="EMBL" id="WFC94838.1"/>
    </source>
</evidence>
<keyword evidence="5" id="KW-0378">Hydrolase</keyword>
<feature type="region of interest" description="Disordered" evidence="3">
    <location>
        <begin position="388"/>
        <end position="411"/>
    </location>
</feature>
<dbReference type="GO" id="GO:0000214">
    <property type="term" value="C:tRNA-intron endonuclease complex"/>
    <property type="evidence" value="ECO:0007669"/>
    <property type="project" value="TreeGrafter"/>
</dbReference>
<protein>
    <submittedName>
        <fullName evidence="5">tRNA-splicing endonuclease subunit sen54</fullName>
    </submittedName>
</protein>
<evidence type="ECO:0000256" key="1">
    <source>
        <dbReference type="ARBA" id="ARBA00005736"/>
    </source>
</evidence>
<dbReference type="Pfam" id="PF12928">
    <property type="entry name" value="tRNA_int_end_N2"/>
    <property type="match status" value="1"/>
</dbReference>
<sequence length="491" mass="53643">MADDAARQDASDAEEDMPDYRVLAALAQRHKPGAEAPVIPKRGEKDFEPTGFGGQSKALALSRDALFSAIRTERAHSSRTLSTATWDPVLHRAFVFVQRGQSCTHIGATQRRTLPDGRTATHLELFPEEAVYLIERGALDCRMNHTPGTIPSEDAHATCLPISVAQAYAQLLGHDGATLARYQIYAYLKRLGYIVQRADLVDQVRAQAADKAVPAAPPADWFRYPRALVGAARAVVAAVVRAVARLLAWAAARLRYVVRLVAGRTRRGRGLLRVDPRASHDAVFAALQIVPTAAPADEALARARAKAPHLAPFFYAWRPATHFKRTQPPPPEFRICVLETERYPMLHLHDFEVLFSHVPVPARGPGEAPDAGASAEEQELQAIREQNRRAYGKQRRAPGARSKPGARAAGGATPPVLVARLAWAVRVLAAWLRRIGVRCGVVRAPKKPVGNVYLPLKAGRRSVVVAIVDQGTMSLLRFGEAEFARWRLAGA</sequence>
<dbReference type="AlphaFoldDB" id="A0AAF0DSW0"/>
<comment type="similarity">
    <text evidence="1">Belongs to the SEN54 family.</text>
</comment>
<dbReference type="InterPro" id="IPR024336">
    <property type="entry name" value="tRNA_splic_suSen54_N"/>
</dbReference>
<keyword evidence="5" id="KW-0255">Endonuclease</keyword>
<name>A0AAF0DSW0_9BASI</name>
<dbReference type="InterPro" id="IPR024337">
    <property type="entry name" value="tRNA_splic_suSen54"/>
</dbReference>
<dbReference type="EMBL" id="CP119952">
    <property type="protein sequence ID" value="WFC94838.1"/>
    <property type="molecule type" value="Genomic_DNA"/>
</dbReference>
<keyword evidence="5" id="KW-0540">Nuclease</keyword>
<keyword evidence="2" id="KW-0819">tRNA processing</keyword>
<accession>A0AAF0DSW0</accession>
<dbReference type="GO" id="GO:0004519">
    <property type="term" value="F:endonuclease activity"/>
    <property type="evidence" value="ECO:0007669"/>
    <property type="project" value="UniProtKB-KW"/>
</dbReference>
<dbReference type="Proteomes" id="UP001216638">
    <property type="component" value="Chromosome 2"/>
</dbReference>
<dbReference type="PANTHER" id="PTHR21027:SF1">
    <property type="entry name" value="TRNA-SPLICING ENDONUCLEASE SUBUNIT SEN54"/>
    <property type="match status" value="1"/>
</dbReference>
<organism evidence="5 6">
    <name type="scientific">Malassezia brasiliensis</name>
    <dbReference type="NCBI Taxonomy" id="1821822"/>
    <lineage>
        <taxon>Eukaryota</taxon>
        <taxon>Fungi</taxon>
        <taxon>Dikarya</taxon>
        <taxon>Basidiomycota</taxon>
        <taxon>Ustilaginomycotina</taxon>
        <taxon>Malasseziomycetes</taxon>
        <taxon>Malasseziales</taxon>
        <taxon>Malasseziaceae</taxon>
        <taxon>Malassezia</taxon>
    </lineage>
</organism>
<evidence type="ECO:0000259" key="4">
    <source>
        <dbReference type="Pfam" id="PF12928"/>
    </source>
</evidence>
<dbReference type="PANTHER" id="PTHR21027">
    <property type="entry name" value="TRNA-SPLICING ENDONUCLEASE SUBUNIT SEN54"/>
    <property type="match status" value="1"/>
</dbReference>
<evidence type="ECO:0000313" key="6">
    <source>
        <dbReference type="Proteomes" id="UP001216638"/>
    </source>
</evidence>
<gene>
    <name evidence="5" type="primary">SEN54</name>
    <name evidence="5" type="ORF">MBRA1_001475</name>
</gene>